<dbReference type="InterPro" id="IPR003776">
    <property type="entry name" value="YcaO-like_dom"/>
</dbReference>
<dbReference type="Gene3D" id="3.40.50.720">
    <property type="entry name" value="NAD(P)-binding Rossmann-like Domain"/>
    <property type="match status" value="1"/>
</dbReference>
<dbReference type="Gene3D" id="3.30.40.250">
    <property type="match status" value="1"/>
</dbReference>
<dbReference type="AlphaFoldDB" id="A0A4V2ZTQ4"/>
<dbReference type="NCBIfam" id="TIGR03604">
    <property type="entry name" value="TOMM_cyclo_SagD"/>
    <property type="match status" value="1"/>
</dbReference>
<gene>
    <name evidence="2" type="ORF">E1757_10880</name>
</gene>
<dbReference type="PROSITE" id="PS51664">
    <property type="entry name" value="YCAO"/>
    <property type="match status" value="1"/>
</dbReference>
<dbReference type="InterPro" id="IPR027624">
    <property type="entry name" value="TOMM_cyclo_SagD"/>
</dbReference>
<dbReference type="NCBIfam" id="TIGR03882">
    <property type="entry name" value="cyclo_dehyd_2"/>
    <property type="match status" value="1"/>
</dbReference>
<dbReference type="InterPro" id="IPR022291">
    <property type="entry name" value="Bacteriocin_synth_cyclodeHase"/>
</dbReference>
<dbReference type="RefSeq" id="WP_133227696.1">
    <property type="nucleotide sequence ID" value="NZ_SMRT01000004.1"/>
</dbReference>
<dbReference type="Gene3D" id="3.30.160.660">
    <property type="match status" value="1"/>
</dbReference>
<evidence type="ECO:0000313" key="2">
    <source>
        <dbReference type="EMBL" id="TDF98014.1"/>
    </source>
</evidence>
<dbReference type="Proteomes" id="UP000295636">
    <property type="component" value="Unassembled WGS sequence"/>
</dbReference>
<comment type="caution">
    <text evidence="2">The sequence shown here is derived from an EMBL/GenBank/DDBJ whole genome shotgun (WGS) entry which is preliminary data.</text>
</comment>
<accession>A0A4V2ZTQ4</accession>
<dbReference type="PANTHER" id="PTHR37809">
    <property type="entry name" value="RIBOSOMAL PROTEIN S12 METHYLTHIOTRANSFERASE ACCESSORY FACTOR YCAO"/>
    <property type="match status" value="1"/>
</dbReference>
<proteinExistence type="predicted"/>
<evidence type="ECO:0000259" key="1">
    <source>
        <dbReference type="PROSITE" id="PS51664"/>
    </source>
</evidence>
<organism evidence="2 3">
    <name type="scientific">Paenibacillus piri</name>
    <dbReference type="NCBI Taxonomy" id="2547395"/>
    <lineage>
        <taxon>Bacteria</taxon>
        <taxon>Bacillati</taxon>
        <taxon>Bacillota</taxon>
        <taxon>Bacilli</taxon>
        <taxon>Bacillales</taxon>
        <taxon>Paenibacillaceae</taxon>
        <taxon>Paenibacillus</taxon>
    </lineage>
</organism>
<dbReference type="Gene3D" id="3.30.1330.230">
    <property type="match status" value="1"/>
</dbReference>
<dbReference type="Pfam" id="PF02624">
    <property type="entry name" value="YcaO"/>
    <property type="match status" value="1"/>
</dbReference>
<protein>
    <submittedName>
        <fullName evidence="2">TOMM leader peptide-binding protein</fullName>
    </submittedName>
</protein>
<sequence length="643" mass="70894">MNTVVVVGEGMFADTVCMHLSGFPVVRRPDFSEQLPAADLVLVLGGSSSTHLQAEEILRPLGISWLCAYVSDGEGVVGPLVRPGSAGCSQCAESRRSMAGSGGKGMDDLLTSLVFPDQSPQPAAELPPAGLRHMAHILSAETARVIRGDKAHSEGCIYLINLDNLSTTIHYCLPVPICTVCGQLPDDSREAAEISLRPCRKLDRNHYRSRSMSELQQVLVKDYLDSRTGLFNDKQSDSMSIFAGAAVNLPLLMTNEVTGGRSHSYAHSQLAAILEGLERNCGIAPRGKRTVVFDSYSCLKDTAIDPVKVGFHSQTQLEQPDFPFVPFDPDSKMSWVWGYSFLQERPILVPELLAYYSLAYGGGFVYETSNGCAVGGSLEEAILYGILEVVERDSFLMTWYAGLPVPRLDYRSSGDKELLVMIERIKAVSGYEVNLYNTTMENGIPSIWAVAKGGADQGANLVCAAGAHLDPTQAAKSAIHELAGMIPVAEERLRTRRDEAEAMFHDSFLVEHMDDHSLLYSLPQSEERLRFLLDEQRPLRKFDEAFDFVSAHDDLTDDLRQVLQAFRSLQLDVIIIDQSSSETLRNGLYCVKVLIPGMLPMTFGHVYNRLTGLDRLLEVPMKLGYANRKLTPEELNPYPHPFP</sequence>
<reference evidence="2 3" key="1">
    <citation type="submission" date="2019-03" db="EMBL/GenBank/DDBJ databases">
        <title>This is whole genome sequence of Paenibacillus sp MS74 strain.</title>
        <authorList>
            <person name="Trinh H.N."/>
        </authorList>
    </citation>
    <scope>NUCLEOTIDE SEQUENCE [LARGE SCALE GENOMIC DNA]</scope>
    <source>
        <strain evidence="2 3">MS74</strain>
    </source>
</reference>
<keyword evidence="3" id="KW-1185">Reference proteome</keyword>
<dbReference type="OrthoDB" id="2379922at2"/>
<dbReference type="EMBL" id="SMRT01000004">
    <property type="protein sequence ID" value="TDF98014.1"/>
    <property type="molecule type" value="Genomic_DNA"/>
</dbReference>
<name>A0A4V2ZTQ4_9BACL</name>
<evidence type="ECO:0000313" key="3">
    <source>
        <dbReference type="Proteomes" id="UP000295636"/>
    </source>
</evidence>
<dbReference type="PANTHER" id="PTHR37809:SF1">
    <property type="entry name" value="RIBOSOMAL PROTEIN S12 METHYLTHIOTRANSFERASE ACCESSORY FACTOR YCAO"/>
    <property type="match status" value="1"/>
</dbReference>
<feature type="domain" description="YcaO" evidence="1">
    <location>
        <begin position="260"/>
        <end position="643"/>
    </location>
</feature>